<feature type="domain" description="5'-Nucleotidase C-terminal" evidence="8">
    <location>
        <begin position="53"/>
        <end position="231"/>
    </location>
</feature>
<sequence length="383" mass="42281">MGYLQVEFDNQGRIQSWGGNPILLNASIPEDLETLELLKPYEEDVALRSKWTIGKTNVLLQGGSSACRMGECNIGNLITDGCLDYIIKNPTEKGWSFVAVAVWNSGAIRSSIDERINEGNITLEDVLAVAPFGNTVDIITLKGKHLREALEHSVKNYDAGGIDAAGAFLQVSGLRLTYDVSKPPGSRLIEASIRCADCRVPHFEPLKDEDIYTVAMNSFIVKGGDGYDMIEKNAISHKPTDIMDIDILIKYAEKYSPITTGLENRIRLISSENIPNESRSETSSSTTEEYEEILKSIFDEKVSPDLTAILGIPTLIETDKNRLTTNAIDYKMAYDLPTASDIFTFTEEQRSREVTTNSILNGEIYDGFASTSDIPTSADKPEE</sequence>
<keyword evidence="5 7" id="KW-0547">Nucleotide-binding</keyword>
<dbReference type="GO" id="GO:0000166">
    <property type="term" value="F:nucleotide binding"/>
    <property type="evidence" value="ECO:0007669"/>
    <property type="project" value="UniProtKB-KW"/>
</dbReference>
<dbReference type="Proteomes" id="UP000054359">
    <property type="component" value="Unassembled WGS sequence"/>
</dbReference>
<evidence type="ECO:0000313" key="9">
    <source>
        <dbReference type="EMBL" id="KFM64977.1"/>
    </source>
</evidence>
<evidence type="ECO:0000256" key="6">
    <source>
        <dbReference type="ARBA" id="ARBA00022801"/>
    </source>
</evidence>
<evidence type="ECO:0000256" key="4">
    <source>
        <dbReference type="ARBA" id="ARBA00022723"/>
    </source>
</evidence>
<dbReference type="GO" id="GO:0008253">
    <property type="term" value="F:5'-nucleotidase activity"/>
    <property type="evidence" value="ECO:0007669"/>
    <property type="project" value="UniProtKB-EC"/>
</dbReference>
<dbReference type="InterPro" id="IPR036907">
    <property type="entry name" value="5'-Nucleotdase_C_sf"/>
</dbReference>
<dbReference type="GO" id="GO:0006196">
    <property type="term" value="P:AMP catabolic process"/>
    <property type="evidence" value="ECO:0007669"/>
    <property type="project" value="TreeGrafter"/>
</dbReference>
<protein>
    <recommendedName>
        <fullName evidence="3">5'-nucleotidase</fullName>
        <ecNumber evidence="3">3.1.3.5</ecNumber>
    </recommendedName>
</protein>
<accession>A0A087TIN8</accession>
<comment type="similarity">
    <text evidence="2 7">Belongs to the 5'-nucleotidase family.</text>
</comment>
<reference evidence="9 10" key="1">
    <citation type="submission" date="2013-11" db="EMBL/GenBank/DDBJ databases">
        <title>Genome sequencing of Stegodyphus mimosarum.</title>
        <authorList>
            <person name="Bechsgaard J."/>
        </authorList>
    </citation>
    <scope>NUCLEOTIDE SEQUENCE [LARGE SCALE GENOMIC DNA]</scope>
</reference>
<dbReference type="PRINTS" id="PR01607">
    <property type="entry name" value="APYRASEFAMLY"/>
</dbReference>
<dbReference type="PANTHER" id="PTHR11575">
    <property type="entry name" value="5'-NUCLEOTIDASE-RELATED"/>
    <property type="match status" value="1"/>
</dbReference>
<dbReference type="Pfam" id="PF02872">
    <property type="entry name" value="5_nucleotid_C"/>
    <property type="match status" value="1"/>
</dbReference>
<dbReference type="InterPro" id="IPR006179">
    <property type="entry name" value="5_nucleotidase/apyrase"/>
</dbReference>
<dbReference type="GO" id="GO:0046872">
    <property type="term" value="F:metal ion binding"/>
    <property type="evidence" value="ECO:0007669"/>
    <property type="project" value="UniProtKB-KW"/>
</dbReference>
<evidence type="ECO:0000256" key="1">
    <source>
        <dbReference type="ARBA" id="ARBA00000815"/>
    </source>
</evidence>
<dbReference type="EC" id="3.1.3.5" evidence="3"/>
<dbReference type="AlphaFoldDB" id="A0A087TIN8"/>
<evidence type="ECO:0000256" key="2">
    <source>
        <dbReference type="ARBA" id="ARBA00006654"/>
    </source>
</evidence>
<dbReference type="OrthoDB" id="7722975at2759"/>
<evidence type="ECO:0000256" key="3">
    <source>
        <dbReference type="ARBA" id="ARBA00012643"/>
    </source>
</evidence>
<proteinExistence type="inferred from homology"/>
<evidence type="ECO:0000256" key="5">
    <source>
        <dbReference type="ARBA" id="ARBA00022741"/>
    </source>
</evidence>
<keyword evidence="6 7" id="KW-0378">Hydrolase</keyword>
<dbReference type="FunFam" id="3.90.780.10:FF:000001">
    <property type="entry name" value="NT5E isoform 3"/>
    <property type="match status" value="1"/>
</dbReference>
<dbReference type="GO" id="GO:0005886">
    <property type="term" value="C:plasma membrane"/>
    <property type="evidence" value="ECO:0007669"/>
    <property type="project" value="TreeGrafter"/>
</dbReference>
<dbReference type="Gene3D" id="3.90.780.10">
    <property type="entry name" value="5'-Nucleotidase, C-terminal domain"/>
    <property type="match status" value="1"/>
</dbReference>
<dbReference type="EMBL" id="KK115389">
    <property type="protein sequence ID" value="KFM64977.1"/>
    <property type="molecule type" value="Genomic_DNA"/>
</dbReference>
<comment type="catalytic activity">
    <reaction evidence="1">
        <text>a ribonucleoside 5'-phosphate + H2O = a ribonucleoside + phosphate</text>
        <dbReference type="Rhea" id="RHEA:12484"/>
        <dbReference type="ChEBI" id="CHEBI:15377"/>
        <dbReference type="ChEBI" id="CHEBI:18254"/>
        <dbReference type="ChEBI" id="CHEBI:43474"/>
        <dbReference type="ChEBI" id="CHEBI:58043"/>
        <dbReference type="EC" id="3.1.3.5"/>
    </reaction>
</comment>
<dbReference type="InterPro" id="IPR008334">
    <property type="entry name" value="5'-Nucleotdase_C"/>
</dbReference>
<dbReference type="OMA" id="RECNSAN"/>
<dbReference type="STRING" id="407821.A0A087TIN8"/>
<keyword evidence="4" id="KW-0479">Metal-binding</keyword>
<name>A0A087TIN8_STEMI</name>
<feature type="non-terminal residue" evidence="9">
    <location>
        <position position="383"/>
    </location>
</feature>
<dbReference type="PANTHER" id="PTHR11575:SF24">
    <property type="entry name" value="5'-NUCLEOTIDASE"/>
    <property type="match status" value="1"/>
</dbReference>
<evidence type="ECO:0000313" key="10">
    <source>
        <dbReference type="Proteomes" id="UP000054359"/>
    </source>
</evidence>
<organism evidence="9 10">
    <name type="scientific">Stegodyphus mimosarum</name>
    <name type="common">African social velvet spider</name>
    <dbReference type="NCBI Taxonomy" id="407821"/>
    <lineage>
        <taxon>Eukaryota</taxon>
        <taxon>Metazoa</taxon>
        <taxon>Ecdysozoa</taxon>
        <taxon>Arthropoda</taxon>
        <taxon>Chelicerata</taxon>
        <taxon>Arachnida</taxon>
        <taxon>Araneae</taxon>
        <taxon>Araneomorphae</taxon>
        <taxon>Entelegynae</taxon>
        <taxon>Eresoidea</taxon>
        <taxon>Eresidae</taxon>
        <taxon>Stegodyphus</taxon>
    </lineage>
</organism>
<keyword evidence="10" id="KW-1185">Reference proteome</keyword>
<evidence type="ECO:0000256" key="7">
    <source>
        <dbReference type="RuleBase" id="RU362119"/>
    </source>
</evidence>
<gene>
    <name evidence="9" type="ORF">X975_25164</name>
</gene>
<evidence type="ECO:0000259" key="8">
    <source>
        <dbReference type="Pfam" id="PF02872"/>
    </source>
</evidence>
<dbReference type="SUPFAM" id="SSF55816">
    <property type="entry name" value="5'-nucleotidase (syn. UDP-sugar hydrolase), C-terminal domain"/>
    <property type="match status" value="1"/>
</dbReference>